<dbReference type="InterPro" id="IPR010097">
    <property type="entry name" value="Malate_DH_type1"/>
</dbReference>
<feature type="active site" description="Proton acceptor" evidence="8">
    <location>
        <position position="181"/>
    </location>
</feature>
<dbReference type="PANTHER" id="PTHR11540">
    <property type="entry name" value="MALATE AND LACTATE DEHYDROGENASE"/>
    <property type="match status" value="1"/>
</dbReference>
<keyword evidence="6 10" id="KW-0520">NAD</keyword>
<keyword evidence="16" id="KW-1185">Reference proteome</keyword>
<organism evidence="15 16">
    <name type="scientific">Lachancea mirantina</name>
    <dbReference type="NCBI Taxonomy" id="1230905"/>
    <lineage>
        <taxon>Eukaryota</taxon>
        <taxon>Fungi</taxon>
        <taxon>Dikarya</taxon>
        <taxon>Ascomycota</taxon>
        <taxon>Saccharomycotina</taxon>
        <taxon>Saccharomycetes</taxon>
        <taxon>Saccharomycetales</taxon>
        <taxon>Saccharomycetaceae</taxon>
        <taxon>Lachancea</taxon>
    </lineage>
</organism>
<dbReference type="GO" id="GO:0006099">
    <property type="term" value="P:tricarboxylic acid cycle"/>
    <property type="evidence" value="ECO:0007669"/>
    <property type="project" value="UniProtKB-KW"/>
</dbReference>
<dbReference type="InterPro" id="IPR015955">
    <property type="entry name" value="Lactate_DH/Glyco_Ohase_4_C"/>
</dbReference>
<evidence type="ECO:0000256" key="9">
    <source>
        <dbReference type="PIRSR" id="PIRSR000102-2"/>
    </source>
</evidence>
<evidence type="ECO:0000256" key="2">
    <source>
        <dbReference type="ARBA" id="ARBA00011738"/>
    </source>
</evidence>
<dbReference type="PROSITE" id="PS00068">
    <property type="entry name" value="MDH"/>
    <property type="match status" value="1"/>
</dbReference>
<accession>A0A1G4KCZ5</accession>
<comment type="catalytic activity">
    <reaction evidence="7 12">
        <text>(S)-malate + NAD(+) = oxaloacetate + NADH + H(+)</text>
        <dbReference type="Rhea" id="RHEA:21432"/>
        <dbReference type="ChEBI" id="CHEBI:15378"/>
        <dbReference type="ChEBI" id="CHEBI:15589"/>
        <dbReference type="ChEBI" id="CHEBI:16452"/>
        <dbReference type="ChEBI" id="CHEBI:57540"/>
        <dbReference type="ChEBI" id="CHEBI:57945"/>
        <dbReference type="EC" id="1.1.1.37"/>
    </reaction>
</comment>
<evidence type="ECO:0000259" key="14">
    <source>
        <dbReference type="Pfam" id="PF02866"/>
    </source>
</evidence>
<comment type="similarity">
    <text evidence="1">Belongs to the LDH/MDH superfamily. MDH type 1 family.</text>
</comment>
<dbReference type="GO" id="GO:0006108">
    <property type="term" value="P:malate metabolic process"/>
    <property type="evidence" value="ECO:0007669"/>
    <property type="project" value="InterPro"/>
</dbReference>
<evidence type="ECO:0000256" key="8">
    <source>
        <dbReference type="PIRSR" id="PIRSR000102-1"/>
    </source>
</evidence>
<evidence type="ECO:0000256" key="12">
    <source>
        <dbReference type="RuleBase" id="RU003405"/>
    </source>
</evidence>
<evidence type="ECO:0000313" key="16">
    <source>
        <dbReference type="Proteomes" id="UP000191024"/>
    </source>
</evidence>
<feature type="binding site" evidence="10">
    <location>
        <position position="245"/>
    </location>
    <ligand>
        <name>NAD(+)</name>
        <dbReference type="ChEBI" id="CHEBI:57540"/>
    </ligand>
</feature>
<feature type="binding site" evidence="10">
    <location>
        <position position="34"/>
    </location>
    <ligand>
        <name>NAD(+)</name>
        <dbReference type="ChEBI" id="CHEBI:57540"/>
    </ligand>
</feature>
<feature type="binding site" evidence="10">
    <location>
        <begin position="116"/>
        <end position="118"/>
    </location>
    <ligand>
        <name>NAD(+)</name>
        <dbReference type="ChEBI" id="CHEBI:57540"/>
    </ligand>
</feature>
<evidence type="ECO:0000256" key="3">
    <source>
        <dbReference type="ARBA" id="ARBA00012995"/>
    </source>
</evidence>
<feature type="binding site" evidence="10">
    <location>
        <begin position="8"/>
        <end position="14"/>
    </location>
    <ligand>
        <name>NAD(+)</name>
        <dbReference type="ChEBI" id="CHEBI:57540"/>
    </ligand>
</feature>
<dbReference type="SUPFAM" id="SSF56327">
    <property type="entry name" value="LDH C-terminal domain-like"/>
    <property type="match status" value="1"/>
</dbReference>
<sequence>MVKVAVLGAAGGIGQPLSLLLKMNPYVSQLALYDIRLAPGVATDLSHVNTNARCRGYSKDELNAAVSGAKLVVIPAGVPRKPGMTRDELFRVNAGIVAQLVTAVAQNAPQARILIISNPVNSTVPVAVETLRALGALSPGKVMGVTTLDVVRAQTFLSESLGAANYARDGMRRHVTVVGGHSGKTIVPLVLNNTYRARLIAADAKAAKRGGKAANGYAAFVHRVQFGGDEVVEAKQGAGSATLSMALAGYRFAEQVLKSIHSEATEGPVPCFVHLPSIAGGSELQERLAALSGRESRSIEYFAAPVRLEHGEAKHVECAWLDAVHKEEQALLVTAIADLEANVVKGKRFVQSKM</sequence>
<evidence type="ECO:0000256" key="4">
    <source>
        <dbReference type="ARBA" id="ARBA00022532"/>
    </source>
</evidence>
<feature type="binding site" evidence="9">
    <location>
        <position position="80"/>
    </location>
    <ligand>
        <name>substrate</name>
    </ligand>
</feature>
<evidence type="ECO:0000313" key="15">
    <source>
        <dbReference type="EMBL" id="SCV02168.1"/>
    </source>
</evidence>
<reference evidence="15 16" key="1">
    <citation type="submission" date="2016-03" db="EMBL/GenBank/DDBJ databases">
        <authorList>
            <person name="Devillers H."/>
        </authorList>
    </citation>
    <scope>NUCLEOTIDE SEQUENCE [LARGE SCALE GENOMIC DNA]</scope>
    <source>
        <strain evidence="15">CBS 11717</strain>
    </source>
</reference>
<keyword evidence="5 11" id="KW-0560">Oxidoreductase</keyword>
<dbReference type="OrthoDB" id="4069699at2759"/>
<name>A0A1G4KCZ5_9SACH</name>
<dbReference type="Gene3D" id="3.90.110.10">
    <property type="entry name" value="Lactate dehydrogenase/glycoside hydrolase, family 4, C-terminal"/>
    <property type="match status" value="1"/>
</dbReference>
<dbReference type="InterPro" id="IPR022383">
    <property type="entry name" value="Lactate/malate_DH_C"/>
</dbReference>
<dbReference type="NCBIfam" id="TIGR01772">
    <property type="entry name" value="MDH_euk_gproteo"/>
    <property type="match status" value="1"/>
</dbReference>
<feature type="domain" description="Lactate/malate dehydrogenase C-terminal" evidence="14">
    <location>
        <begin position="146"/>
        <end position="349"/>
    </location>
</feature>
<dbReference type="EC" id="1.1.1.37" evidence="3 12"/>
<dbReference type="PANTHER" id="PTHR11540:SF72">
    <property type="entry name" value="MALATE DEHYDROGENASE, PEROXISOMAL"/>
    <property type="match status" value="1"/>
</dbReference>
<dbReference type="FunFam" id="3.40.50.720:FF:000013">
    <property type="entry name" value="Malate dehydrogenase"/>
    <property type="match status" value="1"/>
</dbReference>
<dbReference type="Pfam" id="PF00056">
    <property type="entry name" value="Ldh_1_N"/>
    <property type="match status" value="1"/>
</dbReference>
<feature type="binding site" evidence="9">
    <location>
        <position position="86"/>
    </location>
    <ligand>
        <name>substrate</name>
    </ligand>
</feature>
<keyword evidence="4 12" id="KW-0816">Tricarboxylic acid cycle</keyword>
<dbReference type="InterPro" id="IPR001236">
    <property type="entry name" value="Lactate/malate_DH_N"/>
</dbReference>
<dbReference type="Proteomes" id="UP000191024">
    <property type="component" value="Chromosome G"/>
</dbReference>
<dbReference type="Pfam" id="PF02866">
    <property type="entry name" value="Ldh_1_C"/>
    <property type="match status" value="1"/>
</dbReference>
<comment type="subunit">
    <text evidence="2">Homodimer.</text>
</comment>
<dbReference type="FunFam" id="3.90.110.10:FF:000009">
    <property type="entry name" value="Malate dehydrogenase"/>
    <property type="match status" value="1"/>
</dbReference>
<dbReference type="Gene3D" id="3.40.50.720">
    <property type="entry name" value="NAD(P)-binding Rossmann-like Domain"/>
    <property type="match status" value="1"/>
</dbReference>
<gene>
    <name evidence="15" type="ORF">LAMI_0G16490G</name>
</gene>
<evidence type="ECO:0000256" key="10">
    <source>
        <dbReference type="PIRSR" id="PIRSR000102-3"/>
    </source>
</evidence>
<dbReference type="GO" id="GO:0030060">
    <property type="term" value="F:L-malate dehydrogenase (NAD+) activity"/>
    <property type="evidence" value="ECO:0007669"/>
    <property type="project" value="UniProtKB-EC"/>
</dbReference>
<feature type="domain" description="Lactate/malate dehydrogenase N-terminal" evidence="13">
    <location>
        <begin position="2"/>
        <end position="144"/>
    </location>
</feature>
<dbReference type="SUPFAM" id="SSF51735">
    <property type="entry name" value="NAD(P)-binding Rossmann-fold domains"/>
    <property type="match status" value="1"/>
</dbReference>
<proteinExistence type="inferred from homology"/>
<evidence type="ECO:0000256" key="11">
    <source>
        <dbReference type="RuleBase" id="RU003369"/>
    </source>
</evidence>
<protein>
    <recommendedName>
        <fullName evidence="3 12">Malate dehydrogenase</fullName>
        <ecNumber evidence="3 12">1.1.1.37</ecNumber>
    </recommendedName>
</protein>
<dbReference type="CDD" id="cd01337">
    <property type="entry name" value="MDH_glyoxysomal_mitochondrial"/>
    <property type="match status" value="1"/>
</dbReference>
<feature type="binding site" evidence="10">
    <location>
        <position position="93"/>
    </location>
    <ligand>
        <name>NAD(+)</name>
        <dbReference type="ChEBI" id="CHEBI:57540"/>
    </ligand>
</feature>
<dbReference type="GO" id="GO:0005739">
    <property type="term" value="C:mitochondrion"/>
    <property type="evidence" value="ECO:0007669"/>
    <property type="project" value="TreeGrafter"/>
</dbReference>
<feature type="binding site" evidence="9">
    <location>
        <position position="152"/>
    </location>
    <ligand>
        <name>substrate</name>
    </ligand>
</feature>
<evidence type="ECO:0000256" key="7">
    <source>
        <dbReference type="ARBA" id="ARBA00048313"/>
    </source>
</evidence>
<evidence type="ECO:0000256" key="5">
    <source>
        <dbReference type="ARBA" id="ARBA00023002"/>
    </source>
</evidence>
<dbReference type="STRING" id="1230905.A0A1G4KCZ5"/>
<evidence type="ECO:0000256" key="6">
    <source>
        <dbReference type="ARBA" id="ARBA00023027"/>
    </source>
</evidence>
<dbReference type="EMBL" id="LT598469">
    <property type="protein sequence ID" value="SCV02168.1"/>
    <property type="molecule type" value="Genomic_DNA"/>
</dbReference>
<dbReference type="InterPro" id="IPR001557">
    <property type="entry name" value="L-lactate/malate_DH"/>
</dbReference>
<dbReference type="InterPro" id="IPR001252">
    <property type="entry name" value="Malate_DH_AS"/>
</dbReference>
<evidence type="ECO:0000256" key="1">
    <source>
        <dbReference type="ARBA" id="ARBA00008824"/>
    </source>
</evidence>
<evidence type="ECO:0000259" key="13">
    <source>
        <dbReference type="Pfam" id="PF00056"/>
    </source>
</evidence>
<dbReference type="AlphaFoldDB" id="A0A1G4KCZ5"/>
<dbReference type="PIRSF" id="PIRSF000102">
    <property type="entry name" value="Lac_mal_DH"/>
    <property type="match status" value="1"/>
</dbReference>
<feature type="binding site" evidence="9">
    <location>
        <position position="118"/>
    </location>
    <ligand>
        <name>substrate</name>
    </ligand>
</feature>
<dbReference type="InterPro" id="IPR036291">
    <property type="entry name" value="NAD(P)-bd_dom_sf"/>
</dbReference>